<evidence type="ECO:0000313" key="6">
    <source>
        <dbReference type="Proteomes" id="UP001153636"/>
    </source>
</evidence>
<dbReference type="GO" id="GO:0005615">
    <property type="term" value="C:extracellular space"/>
    <property type="evidence" value="ECO:0007669"/>
    <property type="project" value="TreeGrafter"/>
</dbReference>
<evidence type="ECO:0000313" key="5">
    <source>
        <dbReference type="EMBL" id="CAH1098451.1"/>
    </source>
</evidence>
<sequence>MFLYQFGISLMLLLSVFGAMHTQHCPMWKQIIPCTCKPDNTDKLTAISCDKMSSFDHVAETLRGHFQPTDRVSLRLAFSSLGDLYKRSFKELNVTIVNLKLNHDIIGFLNPDTFQSLTHVYYLSLADNDVGEVPVKLWKQVPNVKTLDLGRTKIKSLSESSFKELKHVQCLVLAGNQISEMDSKSIPPQIDRLHIGRNHIKHLNNTLRNLSELRWLFINCNELEDIENQLPKFAPNLELIHASDNLLEKLPQQLKNFQNLKSIFFHNNRLTSLDGALSKSSRLELAALEHNHLKTLTEDDFAVPSVLTSLFLGHNKLTSLNNSLSKLTNLNFLNITVNQLTEFSLEEIVDLKELRSMDLSYNHISLLKGPPPNLVDWNIKLTELKLDHNELETLNGALSGLTELLRLNLSFNKLKKISPEDFIGLEELRLLDISYNRLTTLEETSKTYLPRLSELKASHNLLTILDKDFHGLPVLCHADLSNNQIVALGRDLVAKTRCTVEHGVHEGTWDILKIYLQDNPILCDAALPDITSIMETNHTRIYGVSHCPPLNEQPTTSKPNAYLGYIPELNPRLRLPIIPKSNRLDYQNEQEIHTSVSTKNNVQDVNVNPEPTLAAKLHYKVESNDPSIVEDTSTKKDIPLNVEPNTVEVQPSISNNSISQANDTTVRTGNDSTVAFDPVKQGQQINKLASEIEELRTRLDQLSNQNQMLLNTKFNKDETLSELQKP</sequence>
<protein>
    <submittedName>
        <fullName evidence="5">Uncharacterized protein</fullName>
    </submittedName>
</protein>
<feature type="chain" id="PRO_5040357325" evidence="4">
    <location>
        <begin position="19"/>
        <end position="726"/>
    </location>
</feature>
<keyword evidence="6" id="KW-1185">Reference proteome</keyword>
<dbReference type="Proteomes" id="UP001153636">
    <property type="component" value="Chromosome 1"/>
</dbReference>
<dbReference type="PROSITE" id="PS51450">
    <property type="entry name" value="LRR"/>
    <property type="match status" value="3"/>
</dbReference>
<evidence type="ECO:0000256" key="1">
    <source>
        <dbReference type="ARBA" id="ARBA00022614"/>
    </source>
</evidence>
<dbReference type="SUPFAM" id="SSF52058">
    <property type="entry name" value="L domain-like"/>
    <property type="match status" value="2"/>
</dbReference>
<keyword evidence="3" id="KW-0175">Coiled coil</keyword>
<name>A0A9P0G578_9CUCU</name>
<evidence type="ECO:0000256" key="2">
    <source>
        <dbReference type="ARBA" id="ARBA00022737"/>
    </source>
</evidence>
<dbReference type="EMBL" id="OV651813">
    <property type="protein sequence ID" value="CAH1098451.1"/>
    <property type="molecule type" value="Genomic_DNA"/>
</dbReference>
<dbReference type="InterPro" id="IPR032675">
    <property type="entry name" value="LRR_dom_sf"/>
</dbReference>
<feature type="signal peptide" evidence="4">
    <location>
        <begin position="1"/>
        <end position="18"/>
    </location>
</feature>
<keyword evidence="2" id="KW-0677">Repeat</keyword>
<reference evidence="5" key="1">
    <citation type="submission" date="2022-01" db="EMBL/GenBank/DDBJ databases">
        <authorList>
            <person name="King R."/>
        </authorList>
    </citation>
    <scope>NUCLEOTIDE SEQUENCE</scope>
</reference>
<dbReference type="SMART" id="SM00365">
    <property type="entry name" value="LRR_SD22"/>
    <property type="match status" value="5"/>
</dbReference>
<dbReference type="Gene3D" id="3.80.10.10">
    <property type="entry name" value="Ribonuclease Inhibitor"/>
    <property type="match status" value="3"/>
</dbReference>
<keyword evidence="1" id="KW-0433">Leucine-rich repeat</keyword>
<proteinExistence type="predicted"/>
<accession>A0A9P0G578</accession>
<dbReference type="PANTHER" id="PTHR45712">
    <property type="entry name" value="AGAP008170-PA"/>
    <property type="match status" value="1"/>
</dbReference>
<dbReference type="InterPro" id="IPR050333">
    <property type="entry name" value="SLRP"/>
</dbReference>
<evidence type="ECO:0000256" key="4">
    <source>
        <dbReference type="SAM" id="SignalP"/>
    </source>
</evidence>
<dbReference type="SMART" id="SM00364">
    <property type="entry name" value="LRR_BAC"/>
    <property type="match status" value="6"/>
</dbReference>
<evidence type="ECO:0000256" key="3">
    <source>
        <dbReference type="SAM" id="Coils"/>
    </source>
</evidence>
<dbReference type="PANTHER" id="PTHR45712:SF22">
    <property type="entry name" value="INSULIN-LIKE GROWTH FACTOR-BINDING PROTEIN COMPLEX ACID LABILE SUBUNIT"/>
    <property type="match status" value="1"/>
</dbReference>
<keyword evidence="4" id="KW-0732">Signal</keyword>
<dbReference type="InterPro" id="IPR003591">
    <property type="entry name" value="Leu-rich_rpt_typical-subtyp"/>
</dbReference>
<organism evidence="5 6">
    <name type="scientific">Psylliodes chrysocephalus</name>
    <dbReference type="NCBI Taxonomy" id="3402493"/>
    <lineage>
        <taxon>Eukaryota</taxon>
        <taxon>Metazoa</taxon>
        <taxon>Ecdysozoa</taxon>
        <taxon>Arthropoda</taxon>
        <taxon>Hexapoda</taxon>
        <taxon>Insecta</taxon>
        <taxon>Pterygota</taxon>
        <taxon>Neoptera</taxon>
        <taxon>Endopterygota</taxon>
        <taxon>Coleoptera</taxon>
        <taxon>Polyphaga</taxon>
        <taxon>Cucujiformia</taxon>
        <taxon>Chrysomeloidea</taxon>
        <taxon>Chrysomelidae</taxon>
        <taxon>Galerucinae</taxon>
        <taxon>Alticini</taxon>
        <taxon>Psylliodes</taxon>
    </lineage>
</organism>
<dbReference type="OrthoDB" id="442066at2759"/>
<gene>
    <name evidence="5" type="ORF">PSYICH_LOCUS862</name>
</gene>
<feature type="coiled-coil region" evidence="3">
    <location>
        <begin position="685"/>
        <end position="712"/>
    </location>
</feature>
<dbReference type="AlphaFoldDB" id="A0A9P0G578"/>
<dbReference type="SMART" id="SM00369">
    <property type="entry name" value="LRR_TYP"/>
    <property type="match status" value="12"/>
</dbReference>
<dbReference type="Pfam" id="PF13855">
    <property type="entry name" value="LRR_8"/>
    <property type="match status" value="3"/>
</dbReference>
<dbReference type="InterPro" id="IPR001611">
    <property type="entry name" value="Leu-rich_rpt"/>
</dbReference>